<dbReference type="EMBL" id="MSKM01000039">
    <property type="protein sequence ID" value="OLO52103.1"/>
    <property type="molecule type" value="Genomic_DNA"/>
</dbReference>
<accession>A0A1Q8VVD4</accession>
<feature type="region of interest" description="Disordered" evidence="1">
    <location>
        <begin position="225"/>
        <end position="245"/>
    </location>
</feature>
<dbReference type="AlphaFoldDB" id="A0A1Q8VVD4"/>
<protein>
    <submittedName>
        <fullName evidence="2">Uncharacterized protein</fullName>
    </submittedName>
</protein>
<feature type="region of interest" description="Disordered" evidence="1">
    <location>
        <begin position="181"/>
        <end position="206"/>
    </location>
</feature>
<evidence type="ECO:0000256" key="1">
    <source>
        <dbReference type="SAM" id="MobiDB-lite"/>
    </source>
</evidence>
<comment type="caution">
    <text evidence="2">The sequence shown here is derived from an EMBL/GenBank/DDBJ whole genome shotgun (WGS) entry which is preliminary data.</text>
</comment>
<gene>
    <name evidence="2" type="ORF">BKH27_10130</name>
</gene>
<feature type="compositionally biased region" description="Polar residues" evidence="1">
    <location>
        <begin position="186"/>
        <end position="199"/>
    </location>
</feature>
<organism evidence="2 3">
    <name type="scientific">Actinomyces oris</name>
    <dbReference type="NCBI Taxonomy" id="544580"/>
    <lineage>
        <taxon>Bacteria</taxon>
        <taxon>Bacillati</taxon>
        <taxon>Actinomycetota</taxon>
        <taxon>Actinomycetes</taxon>
        <taxon>Actinomycetales</taxon>
        <taxon>Actinomycetaceae</taxon>
        <taxon>Actinomyces</taxon>
    </lineage>
</organism>
<sequence length="245" mass="25896">MSATSLDRRVTQEETSVTAVLTAQGAARPAVRTPMATLEASLPMTSEIASRTMSCTMRTIIEATVSPPEIAPASWPVMRRWEAEPACRVLKVATASDSWPARRLERTVSRSVAQELGLVAMFVHVEAAAVTASLSPVSSLSQSFKGDRCSMTHPTPADRASPRGSIAAAAASAAVATVPRPPATQLLDSNASFRSAPSSNRREPDSLRLLKGLGVVSGTVRQCGGSLRRRRRSKTVAPHWVGAGP</sequence>
<dbReference type="Proteomes" id="UP000185772">
    <property type="component" value="Unassembled WGS sequence"/>
</dbReference>
<feature type="region of interest" description="Disordered" evidence="1">
    <location>
        <begin position="143"/>
        <end position="162"/>
    </location>
</feature>
<proteinExistence type="predicted"/>
<evidence type="ECO:0000313" key="3">
    <source>
        <dbReference type="Proteomes" id="UP000185772"/>
    </source>
</evidence>
<reference evidence="2 3" key="1">
    <citation type="submission" date="2016-12" db="EMBL/GenBank/DDBJ databases">
        <title>Genomic comparison of strains in the 'Actinomyces naeslundii' group.</title>
        <authorList>
            <person name="Mughal S.R."/>
            <person name="Do T."/>
            <person name="Gilbert S.C."/>
            <person name="Witherden E.A."/>
            <person name="Didelot X."/>
            <person name="Beighton D."/>
        </authorList>
    </citation>
    <scope>NUCLEOTIDE SEQUENCE [LARGE SCALE GENOMIC DNA]</scope>
    <source>
        <strain evidence="2 3">MMRCO6-1</strain>
    </source>
</reference>
<evidence type="ECO:0000313" key="2">
    <source>
        <dbReference type="EMBL" id="OLO52103.1"/>
    </source>
</evidence>
<name>A0A1Q8VVD4_9ACTO</name>